<evidence type="ECO:0000313" key="3">
    <source>
        <dbReference type="EMBL" id="ABC30591.1"/>
    </source>
</evidence>
<evidence type="ECO:0000256" key="2">
    <source>
        <dbReference type="SAM" id="SignalP"/>
    </source>
</evidence>
<dbReference type="RefSeq" id="WP_011397658.1">
    <property type="nucleotide sequence ID" value="NC_007645.1"/>
</dbReference>
<organism evidence="3 4">
    <name type="scientific">Hahella chejuensis (strain KCTC 2396)</name>
    <dbReference type="NCBI Taxonomy" id="349521"/>
    <lineage>
        <taxon>Bacteria</taxon>
        <taxon>Pseudomonadati</taxon>
        <taxon>Pseudomonadota</taxon>
        <taxon>Gammaproteobacteria</taxon>
        <taxon>Oceanospirillales</taxon>
        <taxon>Hahellaceae</taxon>
        <taxon>Hahella</taxon>
    </lineage>
</organism>
<gene>
    <name evidence="3" type="ordered locus">HCH_03864</name>
</gene>
<accession>Q2SFI3</accession>
<dbReference type="AlphaFoldDB" id="Q2SFI3"/>
<protein>
    <submittedName>
        <fullName evidence="3">Uncharacterized protein</fullName>
    </submittedName>
</protein>
<feature type="chain" id="PRO_5004215668" evidence="2">
    <location>
        <begin position="20"/>
        <end position="190"/>
    </location>
</feature>
<proteinExistence type="predicted"/>
<feature type="compositionally biased region" description="Gly residues" evidence="1">
    <location>
        <begin position="147"/>
        <end position="158"/>
    </location>
</feature>
<feature type="compositionally biased region" description="Polar residues" evidence="1">
    <location>
        <begin position="162"/>
        <end position="174"/>
    </location>
</feature>
<feature type="signal peptide" evidence="2">
    <location>
        <begin position="1"/>
        <end position="19"/>
    </location>
</feature>
<name>Q2SFI3_HAHCH</name>
<sequence length="190" mass="19558">MFRSCTILLALLISVTAMAEGVFVNRAPLDAQVANYFAQEGIRLQPGQYWYDAHTGAWGFEGGPTVGVTYPGLPIAAPLPADISGGGTGIFINGREIHPSEAMALRNYFGQAIPGRYWLNAAGVGGYEGGPAFFNLAPMFSNHGGSGGRGLGHNGRGGSVISDGTTSGFISSDPSHGVSVTCGPDGGCIY</sequence>
<keyword evidence="4" id="KW-1185">Reference proteome</keyword>
<evidence type="ECO:0000313" key="4">
    <source>
        <dbReference type="Proteomes" id="UP000000238"/>
    </source>
</evidence>
<dbReference type="Proteomes" id="UP000000238">
    <property type="component" value="Chromosome"/>
</dbReference>
<dbReference type="HOGENOM" id="CLU_1426167_0_0_6"/>
<dbReference type="KEGG" id="hch:HCH_03864"/>
<dbReference type="EMBL" id="CP000155">
    <property type="protein sequence ID" value="ABC30591.1"/>
    <property type="molecule type" value="Genomic_DNA"/>
</dbReference>
<dbReference type="eggNOG" id="ENOG50333G7">
    <property type="taxonomic scope" value="Bacteria"/>
</dbReference>
<keyword evidence="2" id="KW-0732">Signal</keyword>
<dbReference type="OrthoDB" id="1495881at2"/>
<reference evidence="3 4" key="1">
    <citation type="journal article" date="2005" name="Nucleic Acids Res.">
        <title>Genomic blueprint of Hahella chejuensis, a marine microbe producing an algicidal agent.</title>
        <authorList>
            <person name="Jeong H."/>
            <person name="Yim J.H."/>
            <person name="Lee C."/>
            <person name="Choi S.-H."/>
            <person name="Park Y.K."/>
            <person name="Yoon S.H."/>
            <person name="Hur C.-G."/>
            <person name="Kang H.-Y."/>
            <person name="Kim D."/>
            <person name="Lee H.H."/>
            <person name="Park K.H."/>
            <person name="Park S.-H."/>
            <person name="Park H.-S."/>
            <person name="Lee H.K."/>
            <person name="Oh T.K."/>
            <person name="Kim J.F."/>
        </authorList>
    </citation>
    <scope>NUCLEOTIDE SEQUENCE [LARGE SCALE GENOMIC DNA]</scope>
    <source>
        <strain evidence="3 4">KCTC 2396</strain>
    </source>
</reference>
<evidence type="ECO:0000256" key="1">
    <source>
        <dbReference type="SAM" id="MobiDB-lite"/>
    </source>
</evidence>
<feature type="region of interest" description="Disordered" evidence="1">
    <location>
        <begin position="147"/>
        <end position="177"/>
    </location>
</feature>